<keyword evidence="1" id="KW-0675">Receptor</keyword>
<evidence type="ECO:0000313" key="2">
    <source>
        <dbReference type="Proteomes" id="UP001152531"/>
    </source>
</evidence>
<keyword evidence="2" id="KW-1185">Reference proteome</keyword>
<dbReference type="EMBL" id="CALSDN010000002">
    <property type="protein sequence ID" value="CAH6719558.1"/>
    <property type="molecule type" value="Genomic_DNA"/>
</dbReference>
<sequence length="236" mass="27205">MDSIQIILITLILGLVSVVGIYYIQNFELKSTKKPTFLIIGNNYSGKTTWFMKLQGKKKPTISSIEANYGEIRLPLSQDSIAKPFQIVDYPGYLKYDNLFKNLIEDINLKGVCFVIDSELNNFNKNLNLIAIKLFKILTITETYPNGKDFLFMVNKSDLFNSLPVNKIRTLLEAEMNKVIESELKNNEDELSFWHDLLPFKFEKLNGNMDFKSGSVLKGKTQDWENWLDEIVVNPQ</sequence>
<protein>
    <submittedName>
        <fullName evidence="1">Signal recognition particle receptor subunit beta</fullName>
    </submittedName>
</protein>
<comment type="caution">
    <text evidence="1">The sequence shown here is derived from an EMBL/GenBank/DDBJ whole genome shotgun (WGS) entry which is preliminary data.</text>
</comment>
<reference evidence="1" key="1">
    <citation type="submission" date="2022-06" db="EMBL/GenBank/DDBJ databases">
        <authorList>
            <person name="Legras J.-L."/>
            <person name="Devillers H."/>
            <person name="Grondin C."/>
        </authorList>
    </citation>
    <scope>NUCLEOTIDE SEQUENCE</scope>
    <source>
        <strain evidence="1">CLIB 1444</strain>
    </source>
</reference>
<dbReference type="Proteomes" id="UP001152531">
    <property type="component" value="Unassembled WGS sequence"/>
</dbReference>
<evidence type="ECO:0000313" key="1">
    <source>
        <dbReference type="EMBL" id="CAH6719558.1"/>
    </source>
</evidence>
<name>A0ACA9Y478_9ASCO</name>
<organism evidence="1 2">
    <name type="scientific">[Candida] jaroonii</name>
    <dbReference type="NCBI Taxonomy" id="467808"/>
    <lineage>
        <taxon>Eukaryota</taxon>
        <taxon>Fungi</taxon>
        <taxon>Dikarya</taxon>
        <taxon>Ascomycota</taxon>
        <taxon>Saccharomycotina</taxon>
        <taxon>Pichiomycetes</taxon>
        <taxon>Debaryomycetaceae</taxon>
        <taxon>Yamadazyma</taxon>
    </lineage>
</organism>
<accession>A0ACA9Y478</accession>
<proteinExistence type="predicted"/>
<gene>
    <name evidence="1" type="ORF">CLIB1444_02S11320</name>
</gene>